<dbReference type="PROSITE" id="PS01031">
    <property type="entry name" value="SHSP"/>
    <property type="match status" value="1"/>
</dbReference>
<dbReference type="CDD" id="cd06464">
    <property type="entry name" value="ACD_sHsps-like"/>
    <property type="match status" value="1"/>
</dbReference>
<feature type="domain" description="SHSP" evidence="3">
    <location>
        <begin position="30"/>
        <end position="139"/>
    </location>
</feature>
<protein>
    <submittedName>
        <fullName evidence="4">Hsp20/alpha crystallin family protein</fullName>
    </submittedName>
</protein>
<dbReference type="InterPro" id="IPR008978">
    <property type="entry name" value="HSP20-like_chaperone"/>
</dbReference>
<comment type="similarity">
    <text evidence="1 2">Belongs to the small heat shock protein (HSP20) family.</text>
</comment>
<comment type="caution">
    <text evidence="4">The sequence shown here is derived from an EMBL/GenBank/DDBJ whole genome shotgun (WGS) entry which is preliminary data.</text>
</comment>
<accession>A0A7C4U9U3</accession>
<evidence type="ECO:0000256" key="1">
    <source>
        <dbReference type="PROSITE-ProRule" id="PRU00285"/>
    </source>
</evidence>
<dbReference type="Pfam" id="PF00011">
    <property type="entry name" value="HSP20"/>
    <property type="match status" value="1"/>
</dbReference>
<dbReference type="InterPro" id="IPR002068">
    <property type="entry name" value="A-crystallin/Hsp20_dom"/>
</dbReference>
<evidence type="ECO:0000256" key="2">
    <source>
        <dbReference type="RuleBase" id="RU003616"/>
    </source>
</evidence>
<proteinExistence type="inferred from homology"/>
<organism evidence="4">
    <name type="scientific">candidate division WOR-3 bacterium</name>
    <dbReference type="NCBI Taxonomy" id="2052148"/>
    <lineage>
        <taxon>Bacteria</taxon>
        <taxon>Bacteria division WOR-3</taxon>
    </lineage>
</organism>
<reference evidence="4" key="1">
    <citation type="journal article" date="2020" name="mSystems">
        <title>Genome- and Community-Level Interaction Insights into Carbon Utilization and Element Cycling Functions of Hydrothermarchaeota in Hydrothermal Sediment.</title>
        <authorList>
            <person name="Zhou Z."/>
            <person name="Liu Y."/>
            <person name="Xu W."/>
            <person name="Pan J."/>
            <person name="Luo Z.H."/>
            <person name="Li M."/>
        </authorList>
    </citation>
    <scope>NUCLEOTIDE SEQUENCE [LARGE SCALE GENOMIC DNA]</scope>
    <source>
        <strain evidence="4">SpSt-780</strain>
    </source>
</reference>
<dbReference type="InterPro" id="IPR031107">
    <property type="entry name" value="Small_HSP"/>
</dbReference>
<gene>
    <name evidence="4" type="ORF">ENV67_03100</name>
</gene>
<dbReference type="PANTHER" id="PTHR11527">
    <property type="entry name" value="HEAT-SHOCK PROTEIN 20 FAMILY MEMBER"/>
    <property type="match status" value="1"/>
</dbReference>
<dbReference type="SUPFAM" id="SSF49764">
    <property type="entry name" value="HSP20-like chaperones"/>
    <property type="match status" value="1"/>
</dbReference>
<sequence length="139" mass="16347">MPDIFDEIRRFEKEMEELLDGFLHSRRSIVFGHPWKPAINIIETEENLIILVEASGVKSEDVKIKADNDYIIISGKRDDPFYSENCNYYAMEIDFGNFERIIRLPVEVEIEKISVNNEDGFIKIILPLKRIIEKEIEIE</sequence>
<name>A0A7C4U9U3_UNCW3</name>
<evidence type="ECO:0000259" key="3">
    <source>
        <dbReference type="PROSITE" id="PS01031"/>
    </source>
</evidence>
<dbReference type="Gene3D" id="2.60.40.790">
    <property type="match status" value="1"/>
</dbReference>
<dbReference type="AlphaFoldDB" id="A0A7C4U9U3"/>
<dbReference type="EMBL" id="DTHG01000037">
    <property type="protein sequence ID" value="HGW91511.1"/>
    <property type="molecule type" value="Genomic_DNA"/>
</dbReference>
<evidence type="ECO:0000313" key="4">
    <source>
        <dbReference type="EMBL" id="HGW91511.1"/>
    </source>
</evidence>